<reference evidence="3 4" key="1">
    <citation type="submission" date="2018-10" db="EMBL/GenBank/DDBJ databases">
        <authorList>
            <person name="Li J."/>
        </authorList>
    </citation>
    <scope>NUCLEOTIDE SEQUENCE [LARGE SCALE GENOMIC DNA]</scope>
    <source>
        <strain evidence="3 4">JCM 11654</strain>
    </source>
</reference>
<dbReference type="AlphaFoldDB" id="A0A3L7AWY6"/>
<dbReference type="OrthoDB" id="5043455at2"/>
<evidence type="ECO:0000256" key="1">
    <source>
        <dbReference type="SAM" id="MobiDB-lite"/>
    </source>
</evidence>
<evidence type="ECO:0000313" key="4">
    <source>
        <dbReference type="Proteomes" id="UP000269438"/>
    </source>
</evidence>
<comment type="caution">
    <text evidence="3">The sequence shown here is derived from an EMBL/GenBank/DDBJ whole genome shotgun (WGS) entry which is preliminary data.</text>
</comment>
<dbReference type="EMBL" id="RCUY01000001">
    <property type="protein sequence ID" value="RLP84734.1"/>
    <property type="molecule type" value="Genomic_DNA"/>
</dbReference>
<dbReference type="RefSeq" id="WP_121687206.1">
    <property type="nucleotide sequence ID" value="NZ_RCUY01000001.1"/>
</dbReference>
<evidence type="ECO:0000256" key="2">
    <source>
        <dbReference type="SAM" id="Phobius"/>
    </source>
</evidence>
<accession>A0A3L7AWY6</accession>
<protein>
    <submittedName>
        <fullName evidence="3">Uncharacterized protein</fullName>
    </submittedName>
</protein>
<dbReference type="Proteomes" id="UP000269438">
    <property type="component" value="Unassembled WGS sequence"/>
</dbReference>
<feature type="transmembrane region" description="Helical" evidence="2">
    <location>
        <begin position="115"/>
        <end position="137"/>
    </location>
</feature>
<feature type="region of interest" description="Disordered" evidence="1">
    <location>
        <begin position="1"/>
        <end position="38"/>
    </location>
</feature>
<proteinExistence type="predicted"/>
<feature type="transmembrane region" description="Helical" evidence="2">
    <location>
        <begin position="62"/>
        <end position="80"/>
    </location>
</feature>
<keyword evidence="2" id="KW-0472">Membrane</keyword>
<keyword evidence="4" id="KW-1185">Reference proteome</keyword>
<keyword evidence="2" id="KW-1133">Transmembrane helix</keyword>
<feature type="transmembrane region" description="Helical" evidence="2">
    <location>
        <begin position="86"/>
        <end position="108"/>
    </location>
</feature>
<sequence length="365" mass="39884">MVTRNDPYLGGSEGAPPPPPPGGYRGNTRVSRMMRPAAPPLPAPVAPALPAPRPSSSRAAKIVSAVVLAHALWLLFRLLLPGASSYYFTIGAITVQVLMLIAAIVILVGPRGRRLGTIALVVTLFINVATVGSVSALESAQSGNYDDYKTSEQRKWNAYPGIRGVDPAEILDKPSLEENIARTDDLNAKLRAALTTEFGITWTMHGENTLRNNRNGYGGESMLVDRSGPVWTSDRPMQSVADKRRLRDVVNRVMLQNGVSRTIVLSDPSYQSDPGNLERFYGSANPDQQHTWSMVSVDRQVTFYIDVQIFDLSQDPTGAFRTEREGQSARDGTPLEGVQISARGYELLSADKRDEFIAKLKTFGQ</sequence>
<keyword evidence="2" id="KW-0812">Transmembrane</keyword>
<evidence type="ECO:0000313" key="3">
    <source>
        <dbReference type="EMBL" id="RLP84734.1"/>
    </source>
</evidence>
<organism evidence="3 4">
    <name type="scientific">Mycetocola lacteus</name>
    <dbReference type="NCBI Taxonomy" id="76637"/>
    <lineage>
        <taxon>Bacteria</taxon>
        <taxon>Bacillati</taxon>
        <taxon>Actinomycetota</taxon>
        <taxon>Actinomycetes</taxon>
        <taxon>Micrococcales</taxon>
        <taxon>Microbacteriaceae</taxon>
        <taxon>Mycetocola</taxon>
    </lineage>
</organism>
<gene>
    <name evidence="3" type="ORF">D9V34_01695</name>
</gene>
<name>A0A3L7AWY6_9MICO</name>